<keyword evidence="2" id="KW-0328">Glycosyltransferase</keyword>
<name>A0A6N8EAR0_9GAMM</name>
<feature type="domain" description="Methyltransferase" evidence="6">
    <location>
        <begin position="521"/>
        <end position="622"/>
    </location>
</feature>
<dbReference type="CDD" id="cd02440">
    <property type="entry name" value="AdoMet_MTases"/>
    <property type="match status" value="1"/>
</dbReference>
<proteinExistence type="predicted"/>
<evidence type="ECO:0000259" key="6">
    <source>
        <dbReference type="Pfam" id="PF13649"/>
    </source>
</evidence>
<dbReference type="InterPro" id="IPR011990">
    <property type="entry name" value="TPR-like_helical_dom_sf"/>
</dbReference>
<dbReference type="SUPFAM" id="SSF53335">
    <property type="entry name" value="S-adenosyl-L-methionine-dependent methyltransferases"/>
    <property type="match status" value="1"/>
</dbReference>
<dbReference type="Pfam" id="PF13649">
    <property type="entry name" value="Methyltransf_25"/>
    <property type="match status" value="1"/>
</dbReference>
<dbReference type="Pfam" id="PF13432">
    <property type="entry name" value="TPR_16"/>
    <property type="match status" value="2"/>
</dbReference>
<gene>
    <name evidence="7" type="ORF">GJ668_05960</name>
</gene>
<keyword evidence="4" id="KW-0802">TPR repeat</keyword>
<dbReference type="OrthoDB" id="649979at2"/>
<sequence length="770" mass="85601">MRKNKRSSSPRVPNRLGTRSTAIASMPSQAEQDALVALFNAGRLSEGETMARQFTERYPNAAFSWKALGTVLLAVDRNRDALPILERAVALAPRDSEAINSLGKTLQDLGRAEEALECFIRALKIRPDYSSALINRGNALARLGRHTEGLACLDQALSLNPNAPIAHNDRGNVLKALERFEDALAAYTQALALKPEFAEAHNNIGSVLRDLGRFEEALEHYRRALELKPDFFMAKSNAAHCLKRLSVRHDQPGVRTLLLRALRESWCHPGELMAVCVAFIKMNPLVQAGLRRLDQTASLSPEDLFGPAGLLGLADDALLMSLLETVPVADVDLERLLTGIRQAMLETVALNGAGAPLTAAPLRFFAALATQVYLNEYVFAVNEAERARIDVLKNALTIALQHQATISAPHLLALAAYVPLDTLPGAATLLERMWPEPVMGVLIQQIREPLEQAEYRHTMPCLTGIADDVSVQVRHQYEEHPYPRWIKAGIVPPAPTIDAYIRQQFPRARFQPLRKETDVSILVAGCGTGLHSLDTARRYPDARVLAIDLSLSSLAYAQRKTVEAGIASIRYAQADILRLSELAASDTGEASFDLIESVGVLHHLQDPVAGWKALLSRLRPGGFMSIGLYSETARRPVVMARELIAQQGYQATVSDIRRFRQELIARRDEPEYRHLTQGSDFFTLSGCRDLLFHVNEHRFTLPQLAGLLRELKLNFLGFILDQSVIDLYRQRFPDDPSATDLEHWHQFEQQNPRTFAGMYAFWVQKSGLRG</sequence>
<dbReference type="Proteomes" id="UP000434044">
    <property type="component" value="Unassembled WGS sequence"/>
</dbReference>
<dbReference type="InterPro" id="IPR029063">
    <property type="entry name" value="SAM-dependent_MTases_sf"/>
</dbReference>
<feature type="repeat" description="TPR" evidence="4">
    <location>
        <begin position="96"/>
        <end position="129"/>
    </location>
</feature>
<dbReference type="PROSITE" id="PS50005">
    <property type="entry name" value="TPR"/>
    <property type="match status" value="5"/>
</dbReference>
<accession>A0A6N8EAR0</accession>
<dbReference type="PROSITE" id="PS50293">
    <property type="entry name" value="TPR_REGION"/>
    <property type="match status" value="2"/>
</dbReference>
<dbReference type="AlphaFoldDB" id="A0A6N8EAR0"/>
<evidence type="ECO:0000313" key="8">
    <source>
        <dbReference type="Proteomes" id="UP000434044"/>
    </source>
</evidence>
<feature type="repeat" description="TPR" evidence="4">
    <location>
        <begin position="164"/>
        <end position="197"/>
    </location>
</feature>
<evidence type="ECO:0000256" key="4">
    <source>
        <dbReference type="PROSITE-ProRule" id="PRU00339"/>
    </source>
</evidence>
<dbReference type="Gene3D" id="3.40.50.150">
    <property type="entry name" value="Vaccinia Virus protein VP39"/>
    <property type="match status" value="1"/>
</dbReference>
<keyword evidence="3" id="KW-0808">Transferase</keyword>
<protein>
    <submittedName>
        <fullName evidence="7">Tetratricopeptide repeat protein</fullName>
    </submittedName>
</protein>
<evidence type="ECO:0000256" key="3">
    <source>
        <dbReference type="ARBA" id="ARBA00022679"/>
    </source>
</evidence>
<evidence type="ECO:0000256" key="2">
    <source>
        <dbReference type="ARBA" id="ARBA00022676"/>
    </source>
</evidence>
<comment type="pathway">
    <text evidence="1">Protein modification; protein glycosylation.</text>
</comment>
<dbReference type="PANTHER" id="PTHR44835:SF1">
    <property type="entry name" value="PROTEIN O-GLCNAC TRANSFERASE"/>
    <property type="match status" value="1"/>
</dbReference>
<dbReference type="EMBL" id="WNKT01000008">
    <property type="protein sequence ID" value="MTW20641.1"/>
    <property type="molecule type" value="Genomic_DNA"/>
</dbReference>
<dbReference type="InterPro" id="IPR051939">
    <property type="entry name" value="Glycosyltr_41/O-GlcNAc_trsf"/>
</dbReference>
<reference evidence="7 8" key="1">
    <citation type="submission" date="2019-11" db="EMBL/GenBank/DDBJ databases">
        <title>Whole-genome sequence of the anaerobic purple sulfur bacterium Allochromatium palmeri DSM 15591.</title>
        <authorList>
            <person name="Kyndt J.A."/>
            <person name="Meyer T.E."/>
        </authorList>
    </citation>
    <scope>NUCLEOTIDE SEQUENCE [LARGE SCALE GENOMIC DNA]</scope>
    <source>
        <strain evidence="7 8">DSM 15591</strain>
    </source>
</reference>
<dbReference type="GO" id="GO:0016757">
    <property type="term" value="F:glycosyltransferase activity"/>
    <property type="evidence" value="ECO:0007669"/>
    <property type="project" value="UniProtKB-KW"/>
</dbReference>
<feature type="compositionally biased region" description="Polar residues" evidence="5">
    <location>
        <begin position="9"/>
        <end position="21"/>
    </location>
</feature>
<dbReference type="SMART" id="SM00028">
    <property type="entry name" value="TPR"/>
    <property type="match status" value="5"/>
</dbReference>
<feature type="repeat" description="TPR" evidence="4">
    <location>
        <begin position="198"/>
        <end position="231"/>
    </location>
</feature>
<dbReference type="SUPFAM" id="SSF48452">
    <property type="entry name" value="TPR-like"/>
    <property type="match status" value="1"/>
</dbReference>
<evidence type="ECO:0000313" key="7">
    <source>
        <dbReference type="EMBL" id="MTW20641.1"/>
    </source>
</evidence>
<organism evidence="7 8">
    <name type="scientific">Allochromatium palmeri</name>
    <dbReference type="NCBI Taxonomy" id="231048"/>
    <lineage>
        <taxon>Bacteria</taxon>
        <taxon>Pseudomonadati</taxon>
        <taxon>Pseudomonadota</taxon>
        <taxon>Gammaproteobacteria</taxon>
        <taxon>Chromatiales</taxon>
        <taxon>Chromatiaceae</taxon>
        <taxon>Allochromatium</taxon>
    </lineage>
</organism>
<evidence type="ECO:0000256" key="1">
    <source>
        <dbReference type="ARBA" id="ARBA00004922"/>
    </source>
</evidence>
<feature type="repeat" description="TPR" evidence="4">
    <location>
        <begin position="130"/>
        <end position="163"/>
    </location>
</feature>
<dbReference type="InterPro" id="IPR041698">
    <property type="entry name" value="Methyltransf_25"/>
</dbReference>
<evidence type="ECO:0000256" key="5">
    <source>
        <dbReference type="SAM" id="MobiDB-lite"/>
    </source>
</evidence>
<keyword evidence="8" id="KW-1185">Reference proteome</keyword>
<dbReference type="InterPro" id="IPR019734">
    <property type="entry name" value="TPR_rpt"/>
</dbReference>
<feature type="repeat" description="TPR" evidence="4">
    <location>
        <begin position="62"/>
        <end position="95"/>
    </location>
</feature>
<dbReference type="Gene3D" id="1.25.40.10">
    <property type="entry name" value="Tetratricopeptide repeat domain"/>
    <property type="match status" value="3"/>
</dbReference>
<comment type="caution">
    <text evidence="7">The sequence shown here is derived from an EMBL/GenBank/DDBJ whole genome shotgun (WGS) entry which is preliminary data.</text>
</comment>
<dbReference type="PANTHER" id="PTHR44835">
    <property type="entry name" value="UDP-N-ACETYLGLUCOSAMINE--PEPTIDE N-ACETYLGLUCOSAMINYLTRANSFERASE SPINDLY-RELATED"/>
    <property type="match status" value="1"/>
</dbReference>
<feature type="region of interest" description="Disordered" evidence="5">
    <location>
        <begin position="1"/>
        <end position="21"/>
    </location>
</feature>